<dbReference type="EMBL" id="JAGHQM010000071">
    <property type="protein sequence ID" value="KAH0565668.1"/>
    <property type="molecule type" value="Genomic_DNA"/>
</dbReference>
<feature type="region of interest" description="Disordered" evidence="1">
    <location>
        <begin position="311"/>
        <end position="331"/>
    </location>
</feature>
<keyword evidence="5" id="KW-1185">Reference proteome</keyword>
<feature type="domain" description="DUF4246" evidence="3">
    <location>
        <begin position="9"/>
        <end position="93"/>
    </location>
</feature>
<reference evidence="4" key="1">
    <citation type="submission" date="2021-03" db="EMBL/GenBank/DDBJ databases">
        <title>Comparative genomics and phylogenomic investigation of the class Geoglossomycetes provide insights into ecological specialization and systematics.</title>
        <authorList>
            <person name="Melie T."/>
            <person name="Pirro S."/>
            <person name="Miller A.N."/>
            <person name="Quandt A."/>
        </authorList>
    </citation>
    <scope>NUCLEOTIDE SEQUENCE</scope>
    <source>
        <strain evidence="4">CAQ_001_2017</strain>
    </source>
</reference>
<feature type="compositionally biased region" description="Basic and acidic residues" evidence="1">
    <location>
        <begin position="319"/>
        <end position="331"/>
    </location>
</feature>
<feature type="compositionally biased region" description="Basic and acidic residues" evidence="1">
    <location>
        <begin position="361"/>
        <end position="378"/>
    </location>
</feature>
<dbReference type="AlphaFoldDB" id="A0A9P8RTK6"/>
<dbReference type="Pfam" id="PF14033">
    <property type="entry name" value="DUF4246"/>
    <property type="match status" value="1"/>
</dbReference>
<dbReference type="InterPro" id="IPR049207">
    <property type="entry name" value="DUF4246_N"/>
</dbReference>
<protein>
    <submittedName>
        <fullName evidence="4">Uncharacterized protein</fullName>
    </submittedName>
</protein>
<accession>A0A9P8RTK6</accession>
<evidence type="ECO:0000256" key="1">
    <source>
        <dbReference type="SAM" id="MobiDB-lite"/>
    </source>
</evidence>
<dbReference type="PANTHER" id="PTHR33119:SF1">
    <property type="entry name" value="FE2OG DIOXYGENASE DOMAIN-CONTAINING PROTEIN"/>
    <property type="match status" value="1"/>
</dbReference>
<evidence type="ECO:0000313" key="4">
    <source>
        <dbReference type="EMBL" id="KAH0565668.1"/>
    </source>
</evidence>
<gene>
    <name evidence="4" type="ORF">GP486_000942</name>
</gene>
<name>A0A9P8RTK6_9PEZI</name>
<dbReference type="PANTHER" id="PTHR33119">
    <property type="entry name" value="IFI3P"/>
    <property type="match status" value="1"/>
</dbReference>
<organism evidence="4 5">
    <name type="scientific">Trichoglossum hirsutum</name>
    <dbReference type="NCBI Taxonomy" id="265104"/>
    <lineage>
        <taxon>Eukaryota</taxon>
        <taxon>Fungi</taxon>
        <taxon>Dikarya</taxon>
        <taxon>Ascomycota</taxon>
        <taxon>Pezizomycotina</taxon>
        <taxon>Geoglossomycetes</taxon>
        <taxon>Geoglossales</taxon>
        <taxon>Geoglossaceae</taxon>
        <taxon>Trichoglossum</taxon>
    </lineage>
</organism>
<evidence type="ECO:0000313" key="5">
    <source>
        <dbReference type="Proteomes" id="UP000750711"/>
    </source>
</evidence>
<sequence>MKGPAQFLLPGFTLPLNFCPGKERTTHDPAEDGTGELWPNALNGSQCYEGEVALPLTTLREFTMLRLMDHLTDKPHWDTKIFDDDIANKWKSEALASPGQDITQNMVDWVIAELRYRSEIFQKTGAVKVYNGDVVKSDIAVPGHLKEALKAAVISLEDIPDMYKDYHPGSDGKVLDLVHPSLFPLVYGRSRILPDSLSNLSNCIESCGEGEIIPIPPEEEAELGRSVYFRRNETTPYSRKFQWLPCELEFTGDDGNVSYINNLHPQKHKGLYTIIEQVIARAIPLWNMTLRQLKTLEVDFKRIKYLECEYDPDDEDIPDDQRPQREPGEEYHDYCDRHSQWCDDIRKVVQPQPGVFQPPEPRTRMSEGPAKKNSEESKLSDLVDLEGDFGRRGLQVIVKLANIHLTPEKPEYEGGTWHVEGQLNEHICATALYYYDSVNITESRLAFRQQSDTSEVDDISYRQDHSDWLEEVFGCERDGPGVQDVGEIICKEGRLITFPNILQHRVNPFRLEDTSQPGHRKILAIFLVDPHIRIISTANVPPQRRDWWAERIISSGVFSRMAGELQDIIFSNIDDFPIGMDEAKELRLELMEERKKYAVTQNGSFVATEFSLCEH</sequence>
<proteinExistence type="predicted"/>
<comment type="caution">
    <text evidence="4">The sequence shown here is derived from an EMBL/GenBank/DDBJ whole genome shotgun (WGS) entry which is preliminary data.</text>
</comment>
<evidence type="ECO:0000259" key="3">
    <source>
        <dbReference type="Pfam" id="PF21666"/>
    </source>
</evidence>
<dbReference type="InterPro" id="IPR025340">
    <property type="entry name" value="DUF4246"/>
</dbReference>
<evidence type="ECO:0000259" key="2">
    <source>
        <dbReference type="Pfam" id="PF14033"/>
    </source>
</evidence>
<feature type="domain" description="DUF4246" evidence="2">
    <location>
        <begin position="105"/>
        <end position="550"/>
    </location>
</feature>
<dbReference type="Proteomes" id="UP000750711">
    <property type="component" value="Unassembled WGS sequence"/>
</dbReference>
<feature type="region of interest" description="Disordered" evidence="1">
    <location>
        <begin position="351"/>
        <end position="378"/>
    </location>
</feature>
<dbReference type="InterPro" id="IPR049192">
    <property type="entry name" value="DUF4246_C"/>
</dbReference>
<dbReference type="Pfam" id="PF21666">
    <property type="entry name" value="DUF4246_N"/>
    <property type="match status" value="1"/>
</dbReference>